<dbReference type="RefSeq" id="WP_119117572.1">
    <property type="nucleotide sequence ID" value="NZ_QWVS01000023.1"/>
</dbReference>
<sequence length="276" mass="31612">MENKDQLREELKTIEKWEKDQKGLFFWEKLGRIPFMMLDKVTPKFLHNKINDLLDEVANYIDTGGQYLVNNDATLDKASKLLSSDKKFTLEDVQTFPLENMDKVANAFIATRAKNAQIQGATTGIGGIFTLAIDIPLILGLTLKTIQEVAVAYGYDPTDKEERIFMVKCMQFTSSDVVGKKAILEELTAPKREQGFSQLQGWREVFMTYRDNFGWKKLFQMIPIAGMIFGAYMNKTAIQDVGEAANMLYKKRRVLERLERLDNLDLLITDKKEPTT</sequence>
<protein>
    <submittedName>
        <fullName evidence="1">EcsC family protein</fullName>
    </submittedName>
</protein>
<comment type="caution">
    <text evidence="1">The sequence shown here is derived from an EMBL/GenBank/DDBJ whole genome shotgun (WGS) entry which is preliminary data.</text>
</comment>
<dbReference type="PANTHER" id="PTHR41260:SF1">
    <property type="entry name" value="PROTEIN ECSC"/>
    <property type="match status" value="1"/>
</dbReference>
<dbReference type="PANTHER" id="PTHR41260">
    <property type="entry name" value="PROTEIN ECSC"/>
    <property type="match status" value="1"/>
</dbReference>
<dbReference type="EMBL" id="QWVS01000023">
    <property type="protein sequence ID" value="RID84721.1"/>
    <property type="molecule type" value="Genomic_DNA"/>
</dbReference>
<evidence type="ECO:0000313" key="1">
    <source>
        <dbReference type="EMBL" id="RID84721.1"/>
    </source>
</evidence>
<gene>
    <name evidence="1" type="ORF">D1953_12705</name>
</gene>
<evidence type="ECO:0000313" key="2">
    <source>
        <dbReference type="Proteomes" id="UP000266016"/>
    </source>
</evidence>
<dbReference type="InterPro" id="IPR024787">
    <property type="entry name" value="EcsC"/>
</dbReference>
<dbReference type="Pfam" id="PF12787">
    <property type="entry name" value="EcsC"/>
    <property type="match status" value="1"/>
</dbReference>
<proteinExistence type="predicted"/>
<organism evidence="1 2">
    <name type="scientific">Peribacillus asahii</name>
    <dbReference type="NCBI Taxonomy" id="228899"/>
    <lineage>
        <taxon>Bacteria</taxon>
        <taxon>Bacillati</taxon>
        <taxon>Bacillota</taxon>
        <taxon>Bacilli</taxon>
        <taxon>Bacillales</taxon>
        <taxon>Bacillaceae</taxon>
        <taxon>Peribacillus</taxon>
    </lineage>
</organism>
<accession>A0A398B586</accession>
<keyword evidence="2" id="KW-1185">Reference proteome</keyword>
<dbReference type="AlphaFoldDB" id="A0A398B586"/>
<name>A0A398B586_9BACI</name>
<dbReference type="Proteomes" id="UP000266016">
    <property type="component" value="Unassembled WGS sequence"/>
</dbReference>
<reference evidence="1 2" key="1">
    <citation type="submission" date="2018-08" db="EMBL/GenBank/DDBJ databases">
        <title>Bacillus jemisoniae sp. nov., Bacillus chryseoplanitiae sp. nov., Bacillus resnikiae sp. nov., and Bacillus frankliniae sp. nov., isolated from Viking spacecraft and associated surfaces.</title>
        <authorList>
            <person name="Seuylemezian A."/>
            <person name="Vaishampayan P."/>
        </authorList>
    </citation>
    <scope>NUCLEOTIDE SEQUENCE [LARGE SCALE GENOMIC DNA]</scope>
    <source>
        <strain evidence="1 2">MA001</strain>
    </source>
</reference>